<proteinExistence type="predicted"/>
<accession>A0A378LQ17</accession>
<protein>
    <submittedName>
        <fullName evidence="2">Putative CoA-dependent acyltransferase</fullName>
    </submittedName>
</protein>
<name>A0A378LQ17_9GAMM</name>
<dbReference type="Gene3D" id="3.30.559.10">
    <property type="entry name" value="Chloramphenicol acetyltransferase-like domain"/>
    <property type="match status" value="1"/>
</dbReference>
<dbReference type="InterPro" id="IPR001078">
    <property type="entry name" value="2-oxoacid_DH_actylTfrase"/>
</dbReference>
<keyword evidence="2" id="KW-0012">Acyltransferase</keyword>
<sequence>MTEKLAMTILKFFDCMVTIVDELTELLRPSWGAEKWILEGWNKITVDEKQLIKNRIDELFCDGLPFELKSDKLFYIYTFSLLAQLEVLAVQIPLKFESKMSTPEYRNRMRQQLLDEIFHGLVFTKIVYMLCAPYASPPPYSPHIEIICNYIRNESCPKIAIMLLNLIGEGWIEEIFESLHRADVAPRVFATILEDEHRHVCEADLYRDIGVPDRDQIKPKIAYLEEQLITNIFMQYKYMSSVCALLGVEGVIHFKESLNKKHTQQLSKVNLEPSENWKNFIEFADEILPRVQNYTESNFEVEMTPIRKVLMTQWDNPSDPTMTGQFNIDISCLDFFNKKFASETLTTLMLQAVSSWMTISDHHRNYLSFRKIFQTKESYVGLVVMLPGCGDHIGTIVFENCHNLNFYELSAKIRTIVHMMVYCFKKREFLEKTNPRVQQLMKDMVYEYAYNTYPYPLAGTPYISLSNIGVFGYTQSMAPLRKTEAMRFTIMEVDRKPVWNNEAQSFLPKDMLPVSISADHRIFDGNSTVPRMVEESFKAMFAKMNQEKPRSKQTIPQHEQLELLIEQLIATNVEMGYKTLMLLQTCWFDFISLEDCYAASAYHDVSKKHDSIQEPTPI</sequence>
<dbReference type="AlphaFoldDB" id="A0A378LQ17"/>
<dbReference type="InterPro" id="IPR023213">
    <property type="entry name" value="CAT-like_dom_sf"/>
</dbReference>
<dbReference type="Pfam" id="PF00198">
    <property type="entry name" value="2-oxoacid_dh"/>
    <property type="match status" value="1"/>
</dbReference>
<dbReference type="STRING" id="1122170.GCA_000701265_01816"/>
<keyword evidence="2" id="KW-0808">Transferase</keyword>
<evidence type="ECO:0000259" key="1">
    <source>
        <dbReference type="Pfam" id="PF00198"/>
    </source>
</evidence>
<keyword evidence="3" id="KW-1185">Reference proteome</keyword>
<dbReference type="InterPro" id="IPR009078">
    <property type="entry name" value="Ferritin-like_SF"/>
</dbReference>
<evidence type="ECO:0000313" key="3">
    <source>
        <dbReference type="Proteomes" id="UP000255297"/>
    </source>
</evidence>
<dbReference type="Proteomes" id="UP000255297">
    <property type="component" value="Unassembled WGS sequence"/>
</dbReference>
<reference evidence="2 3" key="1">
    <citation type="submission" date="2018-06" db="EMBL/GenBank/DDBJ databases">
        <authorList>
            <consortium name="Pathogen Informatics"/>
            <person name="Doyle S."/>
        </authorList>
    </citation>
    <scope>NUCLEOTIDE SEQUENCE [LARGE SCALE GENOMIC DNA]</scope>
    <source>
        <strain evidence="2 3">NCTC11532</strain>
    </source>
</reference>
<dbReference type="EMBL" id="UGPB01000001">
    <property type="protein sequence ID" value="STY29026.1"/>
    <property type="molecule type" value="Genomic_DNA"/>
</dbReference>
<dbReference type="SUPFAM" id="SSF47240">
    <property type="entry name" value="Ferritin-like"/>
    <property type="match status" value="1"/>
</dbReference>
<feature type="domain" description="2-oxoacid dehydrogenase acyltransferase catalytic" evidence="1">
    <location>
        <begin position="463"/>
        <end position="528"/>
    </location>
</feature>
<evidence type="ECO:0000313" key="2">
    <source>
        <dbReference type="EMBL" id="STY29026.1"/>
    </source>
</evidence>
<dbReference type="GO" id="GO:0016746">
    <property type="term" value="F:acyltransferase activity"/>
    <property type="evidence" value="ECO:0007669"/>
    <property type="project" value="UniProtKB-KW"/>
</dbReference>
<dbReference type="SUPFAM" id="SSF52777">
    <property type="entry name" value="CoA-dependent acyltransferases"/>
    <property type="match status" value="1"/>
</dbReference>
<organism evidence="2 3">
    <name type="scientific">Legionella wadsworthii</name>
    <dbReference type="NCBI Taxonomy" id="28088"/>
    <lineage>
        <taxon>Bacteria</taxon>
        <taxon>Pseudomonadati</taxon>
        <taxon>Pseudomonadota</taxon>
        <taxon>Gammaproteobacteria</taxon>
        <taxon>Legionellales</taxon>
        <taxon>Legionellaceae</taxon>
        <taxon>Legionella</taxon>
    </lineage>
</organism>
<gene>
    <name evidence="2" type="ORF">NCTC11532_01203</name>
</gene>